<dbReference type="PANTHER" id="PTHR12526">
    <property type="entry name" value="GLYCOSYLTRANSFERASE"/>
    <property type="match status" value="1"/>
</dbReference>
<accession>A0A7S9SUA8</accession>
<dbReference type="SUPFAM" id="SSF53756">
    <property type="entry name" value="UDP-Glycosyltransferase/glycogen phosphorylase"/>
    <property type="match status" value="1"/>
</dbReference>
<gene>
    <name evidence="1" type="ORF">NIOZUU159_00154</name>
</gene>
<dbReference type="EMBL" id="MW030591">
    <property type="protein sequence ID" value="QPI16661.1"/>
    <property type="molecule type" value="Genomic_DNA"/>
</dbReference>
<proteinExistence type="predicted"/>
<organism evidence="1">
    <name type="scientific">Virus NIOZ-UU159</name>
    <dbReference type="NCBI Taxonomy" id="2763270"/>
    <lineage>
        <taxon>Viruses</taxon>
    </lineage>
</organism>
<dbReference type="Gene3D" id="3.40.50.2000">
    <property type="entry name" value="Glycogen Phosphorylase B"/>
    <property type="match status" value="1"/>
</dbReference>
<evidence type="ECO:0008006" key="2">
    <source>
        <dbReference type="Google" id="ProtNLM"/>
    </source>
</evidence>
<sequence length="463" mass="53827">MTINLSDLINNTIIVGEETNKKSINWWVPPEKNKTRIMLCGTYPIGTSNGYSKVVYYISKYLGEYKDIDLTVYGFQNVANTNGKSLRDNIPKNVKIHDAMAAENPKRSGFGEKEIGDYIKKNPQDIIIIFNDNMITTSLTNTIINECITERKNFKLVSYMDQVYPYQKKAYIELLNKHYDAIITFTPYWKDIARKLGINKDIPIYTFPHGFDTNIYYPIPKNVARTYFKYNDDDFMVLNLNRNQPRKCWDHTIIAWVEFVEMHYKANVKECKDYMVNEYTKRQIKLIVGTSIDAYWNLWDVLENEVKFRDVPLDYVKSTIVEVQMPQQLSDREINILYNSCDVGCNNCNGGGYELTVFECLGLGKPQVSSYVGGIREYLSKDNSIPVESKIYYYLDNKSNGIGGKAELTDPHDFALGFWKYLSEPELAKTHGINGRENILKNYRWETLVDYFYKKVLAEIIKN</sequence>
<dbReference type="CDD" id="cd03801">
    <property type="entry name" value="GT4_PimA-like"/>
    <property type="match status" value="1"/>
</dbReference>
<evidence type="ECO:0000313" key="1">
    <source>
        <dbReference type="EMBL" id="QPI16661.1"/>
    </source>
</evidence>
<protein>
    <recommendedName>
        <fullName evidence="2">Glycosyltransferase</fullName>
    </recommendedName>
</protein>
<name>A0A7S9SUA8_9VIRU</name>
<reference evidence="1" key="1">
    <citation type="submission" date="2020-08" db="EMBL/GenBank/DDBJ databases">
        <title>Bridging the membrane lipid divide: bacteria of the FCB group superphylum have the potential to synthesize archaeal ether lipids.</title>
        <authorList>
            <person name="Villanueva L."/>
            <person name="von Meijenfeldt F.A.B."/>
            <person name="Westbye A.B."/>
            <person name="Yadav S."/>
            <person name="Hopmans E.C."/>
            <person name="Dutilh B.E."/>
            <person name="Sinninghe Damste J.S."/>
        </authorList>
    </citation>
    <scope>NUCLEOTIDE SEQUENCE</scope>
    <source>
        <strain evidence="1">NIOZ-UU159</strain>
    </source>
</reference>
<dbReference type="Gene3D" id="3.40.50.11930">
    <property type="match status" value="1"/>
</dbReference>